<reference evidence="6 7" key="1">
    <citation type="journal article" date="2011" name="Stand. Genomic Sci.">
        <title>Non-contiguous finished genome sequence and contextual data of the filamentous soil bacterium Ktedonobacter racemifer type strain (SOSP1-21).</title>
        <authorList>
            <person name="Chang Y.J."/>
            <person name="Land M."/>
            <person name="Hauser L."/>
            <person name="Chertkov O."/>
            <person name="Del Rio T.G."/>
            <person name="Nolan M."/>
            <person name="Copeland A."/>
            <person name="Tice H."/>
            <person name="Cheng J.F."/>
            <person name="Lucas S."/>
            <person name="Han C."/>
            <person name="Goodwin L."/>
            <person name="Pitluck S."/>
            <person name="Ivanova N."/>
            <person name="Ovchinikova G."/>
            <person name="Pati A."/>
            <person name="Chen A."/>
            <person name="Palaniappan K."/>
            <person name="Mavromatis K."/>
            <person name="Liolios K."/>
            <person name="Brettin T."/>
            <person name="Fiebig A."/>
            <person name="Rohde M."/>
            <person name="Abt B."/>
            <person name="Goker M."/>
            <person name="Detter J.C."/>
            <person name="Woyke T."/>
            <person name="Bristow J."/>
            <person name="Eisen J.A."/>
            <person name="Markowitz V."/>
            <person name="Hugenholtz P."/>
            <person name="Kyrpides N.C."/>
            <person name="Klenk H.P."/>
            <person name="Lapidus A."/>
        </authorList>
    </citation>
    <scope>NUCLEOTIDE SEQUENCE [LARGE SCALE GENOMIC DNA]</scope>
    <source>
        <strain evidence="7">DSM 44963</strain>
    </source>
</reference>
<keyword evidence="7" id="KW-1185">Reference proteome</keyword>
<dbReference type="InParanoid" id="D6U5R1"/>
<dbReference type="InterPro" id="IPR039420">
    <property type="entry name" value="WalR-like"/>
</dbReference>
<dbReference type="Gene3D" id="3.40.50.2300">
    <property type="match status" value="1"/>
</dbReference>
<dbReference type="InterPro" id="IPR011006">
    <property type="entry name" value="CheY-like_superfamily"/>
</dbReference>
<dbReference type="PROSITE" id="PS00622">
    <property type="entry name" value="HTH_LUXR_1"/>
    <property type="match status" value="1"/>
</dbReference>
<evidence type="ECO:0000259" key="4">
    <source>
        <dbReference type="PROSITE" id="PS50043"/>
    </source>
</evidence>
<dbReference type="EMBL" id="ADVG01000005">
    <property type="protein sequence ID" value="EFH80322.1"/>
    <property type="molecule type" value="Genomic_DNA"/>
</dbReference>
<evidence type="ECO:0000256" key="2">
    <source>
        <dbReference type="ARBA" id="ARBA00023125"/>
    </source>
</evidence>
<dbReference type="SUPFAM" id="SSF52172">
    <property type="entry name" value="CheY-like"/>
    <property type="match status" value="1"/>
</dbReference>
<evidence type="ECO:0000313" key="6">
    <source>
        <dbReference type="EMBL" id="EFH80322.1"/>
    </source>
</evidence>
<dbReference type="InterPro" id="IPR058245">
    <property type="entry name" value="NreC/VraR/RcsB-like_REC"/>
</dbReference>
<name>D6U5R1_KTERA</name>
<evidence type="ECO:0000259" key="5">
    <source>
        <dbReference type="PROSITE" id="PS50110"/>
    </source>
</evidence>
<dbReference type="STRING" id="485913.Krac_0913"/>
<dbReference type="OrthoDB" id="9780153at2"/>
<accession>D6U5R1</accession>
<dbReference type="PROSITE" id="PS50110">
    <property type="entry name" value="RESPONSE_REGULATORY"/>
    <property type="match status" value="1"/>
</dbReference>
<dbReference type="PANTHER" id="PTHR43214:SF37">
    <property type="entry name" value="TRANSCRIPTIONAL REGULATORY PROTEIN YDFI"/>
    <property type="match status" value="1"/>
</dbReference>
<dbReference type="CDD" id="cd17535">
    <property type="entry name" value="REC_NarL-like"/>
    <property type="match status" value="1"/>
</dbReference>
<sequence>MAEREPITILIVDDHAIVRQGLRALFALQPDCKVVGEADSGEAAVSMAALLVPDIILMDLVMPGLDGVEATRRVKQASPRSQVIVLTSFHEDAQIFPALRAGALSYLLKDVDPDELVETVRRAVRGESVLHPQVAARVVHELRKSKQTSTNPFAELSERELDVLRLIADGRSNAEIASRLSISEKTVKGHVSNILSKLYLLDRTQAAVFAWQQGLMRRDEKATNNKMRDE</sequence>
<dbReference type="PROSITE" id="PS50043">
    <property type="entry name" value="HTH_LUXR_2"/>
    <property type="match status" value="1"/>
</dbReference>
<feature type="domain" description="Response regulatory" evidence="5">
    <location>
        <begin position="8"/>
        <end position="124"/>
    </location>
</feature>
<dbReference type="SMART" id="SM00448">
    <property type="entry name" value="REC"/>
    <property type="match status" value="1"/>
</dbReference>
<dbReference type="GO" id="GO:0006355">
    <property type="term" value="P:regulation of DNA-templated transcription"/>
    <property type="evidence" value="ECO:0007669"/>
    <property type="project" value="InterPro"/>
</dbReference>
<dbReference type="GO" id="GO:0003677">
    <property type="term" value="F:DNA binding"/>
    <property type="evidence" value="ECO:0007669"/>
    <property type="project" value="UniProtKB-KW"/>
</dbReference>
<gene>
    <name evidence="6" type="ORF">Krac_0913</name>
</gene>
<dbReference type="Pfam" id="PF00072">
    <property type="entry name" value="Response_reg"/>
    <property type="match status" value="1"/>
</dbReference>
<dbReference type="CDD" id="cd06170">
    <property type="entry name" value="LuxR_C_like"/>
    <property type="match status" value="1"/>
</dbReference>
<keyword evidence="1 3" id="KW-0597">Phosphoprotein</keyword>
<protein>
    <submittedName>
        <fullName evidence="6">Two component transcriptional regulator, LuxR family</fullName>
    </submittedName>
</protein>
<feature type="modified residue" description="4-aspartylphosphate" evidence="3">
    <location>
        <position position="59"/>
    </location>
</feature>
<dbReference type="Proteomes" id="UP000004508">
    <property type="component" value="Unassembled WGS sequence"/>
</dbReference>
<comment type="caution">
    <text evidence="6">The sequence shown here is derived from an EMBL/GenBank/DDBJ whole genome shotgun (WGS) entry which is preliminary data.</text>
</comment>
<keyword evidence="2" id="KW-0238">DNA-binding</keyword>
<dbReference type="eggNOG" id="COG2197">
    <property type="taxonomic scope" value="Bacteria"/>
</dbReference>
<dbReference type="Pfam" id="PF00196">
    <property type="entry name" value="GerE"/>
    <property type="match status" value="1"/>
</dbReference>
<evidence type="ECO:0000256" key="1">
    <source>
        <dbReference type="ARBA" id="ARBA00022553"/>
    </source>
</evidence>
<dbReference type="AlphaFoldDB" id="D6U5R1"/>
<dbReference type="PANTHER" id="PTHR43214">
    <property type="entry name" value="TWO-COMPONENT RESPONSE REGULATOR"/>
    <property type="match status" value="1"/>
</dbReference>
<feature type="domain" description="HTH luxR-type" evidence="4">
    <location>
        <begin position="149"/>
        <end position="214"/>
    </location>
</feature>
<dbReference type="PRINTS" id="PR00038">
    <property type="entry name" value="HTHLUXR"/>
</dbReference>
<evidence type="ECO:0000256" key="3">
    <source>
        <dbReference type="PROSITE-ProRule" id="PRU00169"/>
    </source>
</evidence>
<dbReference type="GO" id="GO:0000160">
    <property type="term" value="P:phosphorelay signal transduction system"/>
    <property type="evidence" value="ECO:0007669"/>
    <property type="project" value="InterPro"/>
</dbReference>
<dbReference type="InterPro" id="IPR016032">
    <property type="entry name" value="Sig_transdc_resp-reg_C-effctor"/>
</dbReference>
<organism evidence="6 7">
    <name type="scientific">Ktedonobacter racemifer DSM 44963</name>
    <dbReference type="NCBI Taxonomy" id="485913"/>
    <lineage>
        <taxon>Bacteria</taxon>
        <taxon>Bacillati</taxon>
        <taxon>Chloroflexota</taxon>
        <taxon>Ktedonobacteria</taxon>
        <taxon>Ktedonobacterales</taxon>
        <taxon>Ktedonobacteraceae</taxon>
        <taxon>Ktedonobacter</taxon>
    </lineage>
</organism>
<evidence type="ECO:0000313" key="7">
    <source>
        <dbReference type="Proteomes" id="UP000004508"/>
    </source>
</evidence>
<dbReference type="InterPro" id="IPR000792">
    <property type="entry name" value="Tscrpt_reg_LuxR_C"/>
</dbReference>
<dbReference type="SUPFAM" id="SSF46894">
    <property type="entry name" value="C-terminal effector domain of the bipartite response regulators"/>
    <property type="match status" value="1"/>
</dbReference>
<dbReference type="InterPro" id="IPR001789">
    <property type="entry name" value="Sig_transdc_resp-reg_receiver"/>
</dbReference>
<dbReference type="SMART" id="SM00421">
    <property type="entry name" value="HTH_LUXR"/>
    <property type="match status" value="1"/>
</dbReference>
<dbReference type="FunCoup" id="D6U5R1">
    <property type="interactions" value="301"/>
</dbReference>
<proteinExistence type="predicted"/>
<dbReference type="RefSeq" id="WP_007922828.1">
    <property type="nucleotide sequence ID" value="NZ_ADVG01000005.1"/>
</dbReference>